<dbReference type="AlphaFoldDB" id="A0AAD7W518"/>
<sequence>MHATSDQVSKATKEPADLTDGLRCAQESAAAKAHDLTLDSGAFCEAVAKTREENGGGRSPLFLQHLCTACDGAVSVEDVHRLCQRGDRTHELAEDDVVAAVSAGVAAVDDHRGHAISGLAFGDVTLRRGVSSRTVYTPALACDVEPDGIS</sequence>
<evidence type="ECO:0000313" key="2">
    <source>
        <dbReference type="Proteomes" id="UP001221898"/>
    </source>
</evidence>
<keyword evidence="2" id="KW-1185">Reference proteome</keyword>
<comment type="caution">
    <text evidence="1">The sequence shown here is derived from an EMBL/GenBank/DDBJ whole genome shotgun (WGS) entry which is preliminary data.</text>
</comment>
<name>A0AAD7W518_9TELE</name>
<dbReference type="EMBL" id="JAINUG010000288">
    <property type="protein sequence ID" value="KAJ8383625.1"/>
    <property type="molecule type" value="Genomic_DNA"/>
</dbReference>
<gene>
    <name evidence="1" type="ORF">AAFF_G00215960</name>
</gene>
<evidence type="ECO:0000313" key="1">
    <source>
        <dbReference type="EMBL" id="KAJ8383625.1"/>
    </source>
</evidence>
<dbReference type="Proteomes" id="UP001221898">
    <property type="component" value="Unassembled WGS sequence"/>
</dbReference>
<accession>A0AAD7W518</accession>
<protein>
    <submittedName>
        <fullName evidence="1">Uncharacterized protein</fullName>
    </submittedName>
</protein>
<reference evidence="1" key="1">
    <citation type="journal article" date="2023" name="Science">
        <title>Genome structures resolve the early diversification of teleost fishes.</title>
        <authorList>
            <person name="Parey E."/>
            <person name="Louis A."/>
            <person name="Montfort J."/>
            <person name="Bouchez O."/>
            <person name="Roques C."/>
            <person name="Iampietro C."/>
            <person name="Lluch J."/>
            <person name="Castinel A."/>
            <person name="Donnadieu C."/>
            <person name="Desvignes T."/>
            <person name="Floi Bucao C."/>
            <person name="Jouanno E."/>
            <person name="Wen M."/>
            <person name="Mejri S."/>
            <person name="Dirks R."/>
            <person name="Jansen H."/>
            <person name="Henkel C."/>
            <person name="Chen W.J."/>
            <person name="Zahm M."/>
            <person name="Cabau C."/>
            <person name="Klopp C."/>
            <person name="Thompson A.W."/>
            <person name="Robinson-Rechavi M."/>
            <person name="Braasch I."/>
            <person name="Lecointre G."/>
            <person name="Bobe J."/>
            <person name="Postlethwait J.H."/>
            <person name="Berthelot C."/>
            <person name="Roest Crollius H."/>
            <person name="Guiguen Y."/>
        </authorList>
    </citation>
    <scope>NUCLEOTIDE SEQUENCE</scope>
    <source>
        <strain evidence="1">NC1722</strain>
    </source>
</reference>
<organism evidence="1 2">
    <name type="scientific">Aldrovandia affinis</name>
    <dbReference type="NCBI Taxonomy" id="143900"/>
    <lineage>
        <taxon>Eukaryota</taxon>
        <taxon>Metazoa</taxon>
        <taxon>Chordata</taxon>
        <taxon>Craniata</taxon>
        <taxon>Vertebrata</taxon>
        <taxon>Euteleostomi</taxon>
        <taxon>Actinopterygii</taxon>
        <taxon>Neopterygii</taxon>
        <taxon>Teleostei</taxon>
        <taxon>Notacanthiformes</taxon>
        <taxon>Halosauridae</taxon>
        <taxon>Aldrovandia</taxon>
    </lineage>
</organism>
<proteinExistence type="predicted"/>